<comment type="caution">
    <text evidence="1">The sequence shown here is derived from an EMBL/GenBank/DDBJ whole genome shotgun (WGS) entry which is preliminary data.</text>
</comment>
<proteinExistence type="predicted"/>
<feature type="non-terminal residue" evidence="1">
    <location>
        <position position="1"/>
    </location>
</feature>
<organism evidence="1 2">
    <name type="scientific">Gossypium davidsonii</name>
    <name type="common">Davidson's cotton</name>
    <name type="synonym">Gossypium klotzschianum subsp. davidsonii</name>
    <dbReference type="NCBI Taxonomy" id="34287"/>
    <lineage>
        <taxon>Eukaryota</taxon>
        <taxon>Viridiplantae</taxon>
        <taxon>Streptophyta</taxon>
        <taxon>Embryophyta</taxon>
        <taxon>Tracheophyta</taxon>
        <taxon>Spermatophyta</taxon>
        <taxon>Magnoliopsida</taxon>
        <taxon>eudicotyledons</taxon>
        <taxon>Gunneridae</taxon>
        <taxon>Pentapetalae</taxon>
        <taxon>rosids</taxon>
        <taxon>malvids</taxon>
        <taxon>Malvales</taxon>
        <taxon>Malvaceae</taxon>
        <taxon>Malvoideae</taxon>
        <taxon>Gossypium</taxon>
    </lineage>
</organism>
<dbReference type="Proteomes" id="UP000593561">
    <property type="component" value="Unassembled WGS sequence"/>
</dbReference>
<keyword evidence="2" id="KW-1185">Reference proteome</keyword>
<evidence type="ECO:0000313" key="2">
    <source>
        <dbReference type="Proteomes" id="UP000593561"/>
    </source>
</evidence>
<dbReference type="AlphaFoldDB" id="A0A7J8TF67"/>
<dbReference type="EMBL" id="JABFAC010247303">
    <property type="protein sequence ID" value="MBA0636839.1"/>
    <property type="molecule type" value="Genomic_DNA"/>
</dbReference>
<accession>A0A7J8TF67</accession>
<reference evidence="1 2" key="1">
    <citation type="journal article" date="2019" name="Genome Biol. Evol.">
        <title>Insights into the evolution of the New World diploid cottons (Gossypium, subgenus Houzingenia) based on genome sequencing.</title>
        <authorList>
            <person name="Grover C.E."/>
            <person name="Arick M.A. 2nd"/>
            <person name="Thrash A."/>
            <person name="Conover J.L."/>
            <person name="Sanders W.S."/>
            <person name="Peterson D.G."/>
            <person name="Frelichowski J.E."/>
            <person name="Scheffler J.A."/>
            <person name="Scheffler B.E."/>
            <person name="Wendel J.F."/>
        </authorList>
    </citation>
    <scope>NUCLEOTIDE SEQUENCE [LARGE SCALE GENOMIC DNA]</scope>
    <source>
        <strain evidence="1">27</strain>
        <tissue evidence="1">Leaf</tissue>
    </source>
</reference>
<gene>
    <name evidence="1" type="ORF">Godav_029303</name>
</gene>
<evidence type="ECO:0000313" key="1">
    <source>
        <dbReference type="EMBL" id="MBA0636839.1"/>
    </source>
</evidence>
<protein>
    <submittedName>
        <fullName evidence="1">Uncharacterized protein</fullName>
    </submittedName>
</protein>
<sequence length="91" mass="10420">MEFFIMLWKTTPCDAPLTHVYLINDQTPAIVPSPLIPHPPLNRETFPLASCIYIYNIHLSKTTIAFRLSRIVNSKKVPKGYFAVYVGENQK</sequence>
<name>A0A7J8TF67_GOSDV</name>